<protein>
    <submittedName>
        <fullName evidence="1">Uncharacterized protein</fullName>
    </submittedName>
</protein>
<gene>
    <name evidence="1" type="ORF">ACFSAH_02080</name>
</gene>
<reference evidence="2" key="1">
    <citation type="journal article" date="2019" name="Int. J. Syst. Evol. Microbiol.">
        <title>The Global Catalogue of Microorganisms (GCM) 10K type strain sequencing project: providing services to taxonomists for standard genome sequencing and annotation.</title>
        <authorList>
            <consortium name="The Broad Institute Genomics Platform"/>
            <consortium name="The Broad Institute Genome Sequencing Center for Infectious Disease"/>
            <person name="Wu L."/>
            <person name="Ma J."/>
        </authorList>
    </citation>
    <scope>NUCLEOTIDE SEQUENCE [LARGE SCALE GENOMIC DNA]</scope>
    <source>
        <strain evidence="2">CCUG 53762</strain>
    </source>
</reference>
<evidence type="ECO:0000313" key="2">
    <source>
        <dbReference type="Proteomes" id="UP001597118"/>
    </source>
</evidence>
<dbReference type="RefSeq" id="WP_379661028.1">
    <property type="nucleotide sequence ID" value="NZ_JBHUDG010000002.1"/>
</dbReference>
<evidence type="ECO:0000313" key="1">
    <source>
        <dbReference type="EMBL" id="MFD1628644.1"/>
    </source>
</evidence>
<dbReference type="EMBL" id="JBHUDG010000002">
    <property type="protein sequence ID" value="MFD1628644.1"/>
    <property type="molecule type" value="Genomic_DNA"/>
</dbReference>
<accession>A0ABW4I9G8</accession>
<sequence>MEKDTGDIKKSIHEIYAKCEAEKYLEVKSYSLEITENGFLRYKRVWKNNKSEFFSVKLEKLDDMSYYGTDKQGTFYFKCSPETVIYQTRRDPRGDIDSMANEISFPVVNMDEEQLNFFVNNINSLKGLFVKK</sequence>
<proteinExistence type="predicted"/>
<name>A0ABW4I9G8_9SPHI</name>
<comment type="caution">
    <text evidence="1">The sequence shown here is derived from an EMBL/GenBank/DDBJ whole genome shotgun (WGS) entry which is preliminary data.</text>
</comment>
<keyword evidence="2" id="KW-1185">Reference proteome</keyword>
<organism evidence="1 2">
    <name type="scientific">Pseudopedobacter beijingensis</name>
    <dbReference type="NCBI Taxonomy" id="1207056"/>
    <lineage>
        <taxon>Bacteria</taxon>
        <taxon>Pseudomonadati</taxon>
        <taxon>Bacteroidota</taxon>
        <taxon>Sphingobacteriia</taxon>
        <taxon>Sphingobacteriales</taxon>
        <taxon>Sphingobacteriaceae</taxon>
        <taxon>Pseudopedobacter</taxon>
    </lineage>
</organism>
<dbReference type="Proteomes" id="UP001597118">
    <property type="component" value="Unassembled WGS sequence"/>
</dbReference>